<gene>
    <name evidence="2" type="ORF">GOODEAATRI_000829</name>
</gene>
<keyword evidence="1" id="KW-0472">Membrane</keyword>
<organism evidence="2 3">
    <name type="scientific">Goodea atripinnis</name>
    <dbReference type="NCBI Taxonomy" id="208336"/>
    <lineage>
        <taxon>Eukaryota</taxon>
        <taxon>Metazoa</taxon>
        <taxon>Chordata</taxon>
        <taxon>Craniata</taxon>
        <taxon>Vertebrata</taxon>
        <taxon>Euteleostomi</taxon>
        <taxon>Actinopterygii</taxon>
        <taxon>Neopterygii</taxon>
        <taxon>Teleostei</taxon>
        <taxon>Neoteleostei</taxon>
        <taxon>Acanthomorphata</taxon>
        <taxon>Ovalentaria</taxon>
        <taxon>Atherinomorphae</taxon>
        <taxon>Cyprinodontiformes</taxon>
        <taxon>Goodeidae</taxon>
        <taxon>Goodea</taxon>
    </lineage>
</organism>
<keyword evidence="3" id="KW-1185">Reference proteome</keyword>
<feature type="transmembrane region" description="Helical" evidence="1">
    <location>
        <begin position="48"/>
        <end position="69"/>
    </location>
</feature>
<proteinExistence type="predicted"/>
<keyword evidence="1" id="KW-1133">Transmembrane helix</keyword>
<accession>A0ABV0P1X9</accession>
<evidence type="ECO:0000313" key="3">
    <source>
        <dbReference type="Proteomes" id="UP001476798"/>
    </source>
</evidence>
<evidence type="ECO:0000256" key="1">
    <source>
        <dbReference type="SAM" id="Phobius"/>
    </source>
</evidence>
<dbReference type="EMBL" id="JAHRIO010059994">
    <property type="protein sequence ID" value="MEQ2177146.1"/>
    <property type="molecule type" value="Genomic_DNA"/>
</dbReference>
<sequence>MKLMVPLKLSVLVCIAYLGLKEYASVFQQSALYVKCFLSALGTKRLFYATRLCYFLSCMLCLSSLLFSLTDLRKQGPDRLTMDPREAGGSEKDKERIIKRRNRPVFLRYMERRKTDTIVADDMAKGDVNLGTLVRRSQSDKTEYSAKLKGTVANDVSR</sequence>
<name>A0ABV0P1X9_9TELE</name>
<dbReference type="Proteomes" id="UP001476798">
    <property type="component" value="Unassembled WGS sequence"/>
</dbReference>
<evidence type="ECO:0000313" key="2">
    <source>
        <dbReference type="EMBL" id="MEQ2177146.1"/>
    </source>
</evidence>
<reference evidence="2 3" key="1">
    <citation type="submission" date="2021-06" db="EMBL/GenBank/DDBJ databases">
        <authorList>
            <person name="Palmer J.M."/>
        </authorList>
    </citation>
    <scope>NUCLEOTIDE SEQUENCE [LARGE SCALE GENOMIC DNA]</scope>
    <source>
        <strain evidence="2 3">GA_2019</strain>
        <tissue evidence="2">Muscle</tissue>
    </source>
</reference>
<protein>
    <submittedName>
        <fullName evidence="2">Uncharacterized protein</fullName>
    </submittedName>
</protein>
<comment type="caution">
    <text evidence="2">The sequence shown here is derived from an EMBL/GenBank/DDBJ whole genome shotgun (WGS) entry which is preliminary data.</text>
</comment>
<keyword evidence="1" id="KW-0812">Transmembrane</keyword>